<comment type="caution">
    <text evidence="2">The sequence shown here is derived from an EMBL/GenBank/DDBJ whole genome shotgun (WGS) entry which is preliminary data.</text>
</comment>
<dbReference type="InterPro" id="IPR011009">
    <property type="entry name" value="Kinase-like_dom_sf"/>
</dbReference>
<dbReference type="SUPFAM" id="SSF56112">
    <property type="entry name" value="Protein kinase-like (PK-like)"/>
    <property type="match status" value="1"/>
</dbReference>
<evidence type="ECO:0000259" key="1">
    <source>
        <dbReference type="Pfam" id="PF01636"/>
    </source>
</evidence>
<organism evidence="2 3">
    <name type="scientific">Clathrus columnatus</name>
    <dbReference type="NCBI Taxonomy" id="1419009"/>
    <lineage>
        <taxon>Eukaryota</taxon>
        <taxon>Fungi</taxon>
        <taxon>Dikarya</taxon>
        <taxon>Basidiomycota</taxon>
        <taxon>Agaricomycotina</taxon>
        <taxon>Agaricomycetes</taxon>
        <taxon>Phallomycetidae</taxon>
        <taxon>Phallales</taxon>
        <taxon>Clathraceae</taxon>
        <taxon>Clathrus</taxon>
    </lineage>
</organism>
<evidence type="ECO:0000313" key="3">
    <source>
        <dbReference type="Proteomes" id="UP001050691"/>
    </source>
</evidence>
<feature type="domain" description="Aminoglycoside phosphotransferase" evidence="1">
    <location>
        <begin position="166"/>
        <end position="297"/>
    </location>
</feature>
<dbReference type="Gene3D" id="3.90.1200.10">
    <property type="match status" value="1"/>
</dbReference>
<reference evidence="2" key="1">
    <citation type="submission" date="2021-10" db="EMBL/GenBank/DDBJ databases">
        <title>De novo Genome Assembly of Clathrus columnatus (Basidiomycota, Fungi) Using Illumina and Nanopore Sequence Data.</title>
        <authorList>
            <person name="Ogiso-Tanaka E."/>
            <person name="Itagaki H."/>
            <person name="Hosoya T."/>
            <person name="Hosaka K."/>
        </authorList>
    </citation>
    <scope>NUCLEOTIDE SEQUENCE</scope>
    <source>
        <strain evidence="2">MO-923</strain>
    </source>
</reference>
<name>A0AAV5ADR0_9AGAM</name>
<dbReference type="InterPro" id="IPR002575">
    <property type="entry name" value="Aminoglycoside_PTrfase"/>
</dbReference>
<gene>
    <name evidence="2" type="ORF">Clacol_004286</name>
</gene>
<accession>A0AAV5ADR0</accession>
<sequence>MEAFNNSPVVDLTTADGVKAYLFQTLFRATSVTPLVGGLGNFTYRVTLEKPFSDSSVSHDLLSTVVLKHAEPYSASDKTFPLPVERQVSNDRFLQSLLAQFIIYQGFEVLAYLEVPTIISPSTGVFLPKIYYEDRDNRVVIMYDCGEDGRGCITLKDYLKLHPVPLEVARRIGNSLGRFLGELHINSHDRRPAGSSGVLLKHKFADNTQARDISSFIFYGIVKRDLPKTTERYNEIIALVDNMHEKIKSTNEVLVMGDFWPGNILVYGKSMEKLSVVDWEVSKPGLAGLDVGQFLAEIYTMQRFYPSSRLAANELISEFIASYKSIVSLETNVADLNEIAKIAAIHVGAHLFAITPMARPKWGSDEEIKELVSEGITFLLNAEDDKWRRESFLGELCS</sequence>
<dbReference type="Proteomes" id="UP001050691">
    <property type="component" value="Unassembled WGS sequence"/>
</dbReference>
<dbReference type="Gene3D" id="3.30.200.20">
    <property type="entry name" value="Phosphorylase Kinase, domain 1"/>
    <property type="match status" value="1"/>
</dbReference>
<dbReference type="AlphaFoldDB" id="A0AAV5ADR0"/>
<dbReference type="EMBL" id="BPWL01000005">
    <property type="protein sequence ID" value="GJJ10060.1"/>
    <property type="molecule type" value="Genomic_DNA"/>
</dbReference>
<dbReference type="Pfam" id="PF01636">
    <property type="entry name" value="APH"/>
    <property type="match status" value="1"/>
</dbReference>
<evidence type="ECO:0000313" key="2">
    <source>
        <dbReference type="EMBL" id="GJJ10060.1"/>
    </source>
</evidence>
<proteinExistence type="predicted"/>
<keyword evidence="3" id="KW-1185">Reference proteome</keyword>
<protein>
    <recommendedName>
        <fullName evidence="1">Aminoglycoside phosphotransferase domain-containing protein</fullName>
    </recommendedName>
</protein>